<evidence type="ECO:0000313" key="8">
    <source>
        <dbReference type="Proteomes" id="UP000050741"/>
    </source>
</evidence>
<dbReference type="AlphaFoldDB" id="A0A183BUR9"/>
<reference evidence="8" key="1">
    <citation type="submission" date="2013-12" db="EMBL/GenBank/DDBJ databases">
        <authorList>
            <person name="Aslett M."/>
        </authorList>
    </citation>
    <scope>NUCLEOTIDE SEQUENCE [LARGE SCALE GENOMIC DNA]</scope>
    <source>
        <strain evidence="8">Lindley</strain>
    </source>
</reference>
<dbReference type="Pfam" id="PF00640">
    <property type="entry name" value="PID"/>
    <property type="match status" value="1"/>
</dbReference>
<reference evidence="9" key="3">
    <citation type="submission" date="2016-06" db="UniProtKB">
        <authorList>
            <consortium name="WormBaseParasite"/>
        </authorList>
    </citation>
    <scope>IDENTIFICATION</scope>
</reference>
<dbReference type="InterPro" id="IPR048561">
    <property type="entry name" value="Dab_PTB"/>
</dbReference>
<feature type="domain" description="PID" evidence="7">
    <location>
        <begin position="72"/>
        <end position="209"/>
    </location>
</feature>
<evidence type="ECO:0000256" key="1">
    <source>
        <dbReference type="ARBA" id="ARBA00004496"/>
    </source>
</evidence>
<reference evidence="8" key="2">
    <citation type="submission" date="2014-05" db="EMBL/GenBank/DDBJ databases">
        <title>The genome and life-stage specific transcriptomes of Globodera pallida elucidate key aspects of plant parasitism by a cyst nematode.</title>
        <authorList>
            <person name="Cotton J.A."/>
            <person name="Lilley C.J."/>
            <person name="Jones L.M."/>
            <person name="Kikuchi T."/>
            <person name="Reid A.J."/>
            <person name="Thorpe P."/>
            <person name="Tsai I.J."/>
            <person name="Beasley H."/>
            <person name="Blok V."/>
            <person name="Cock P.J.A."/>
            <person name="Van den Akker S.E."/>
            <person name="Holroyd N."/>
            <person name="Hunt M."/>
            <person name="Mantelin S."/>
            <person name="Naghra H."/>
            <person name="Pain A."/>
            <person name="Palomares-Rius J.E."/>
            <person name="Zarowiecki M."/>
            <person name="Berriman M."/>
            <person name="Jones J.T."/>
            <person name="Urwin P.E."/>
        </authorList>
    </citation>
    <scope>NUCLEOTIDE SEQUENCE [LARGE SCALE GENOMIC DNA]</scope>
    <source>
        <strain evidence="8">Lindley</strain>
    </source>
</reference>
<feature type="region of interest" description="Disordered" evidence="6">
    <location>
        <begin position="1"/>
        <end position="40"/>
    </location>
</feature>
<evidence type="ECO:0000256" key="6">
    <source>
        <dbReference type="SAM" id="MobiDB-lite"/>
    </source>
</evidence>
<dbReference type="PROSITE" id="PS01179">
    <property type="entry name" value="PID"/>
    <property type="match status" value="1"/>
</dbReference>
<keyword evidence="8" id="KW-1185">Reference proteome</keyword>
<dbReference type="PANTHER" id="PTHR47695:SF3">
    <property type="entry name" value="PID DOMAIN-CONTAINING PROTEIN"/>
    <property type="match status" value="1"/>
</dbReference>
<evidence type="ECO:0000256" key="5">
    <source>
        <dbReference type="ARBA" id="ARBA00022782"/>
    </source>
</evidence>
<dbReference type="CDD" id="cd01215">
    <property type="entry name" value="PTB_Dab"/>
    <property type="match status" value="1"/>
</dbReference>
<evidence type="ECO:0000259" key="7">
    <source>
        <dbReference type="PROSITE" id="PS01179"/>
    </source>
</evidence>
<accession>A0A183BUR9</accession>
<sequence>MGESTTTTATATTNGGTEATTNGTVTTTTTAVAATPNGNNKSKLAMLRKSAHKAKTLANGNGNDPFRFQGTGVDFKAKFIGERDVTGQRGDELCAEAMRLAKTSVKASGSHKRRVVLNISLDGLKLREEKSGTVLYNFPVAKISFIARDTTDARAFGFIFGAADGKYKFYGVKTAQTADHAVLSIRDMFQVVFEMKKKQLDEKKQEEQENMLNAEREANGVGNGRGAAVPSSDDASGAKKDNNGAGGVAVADLLNLEVEVENIQQGMQQLSSIPTHPEDDFFTGWIPPVAMNGTGNGIGRLLSASNGTIGGGTYTPASTTNGHYSNHQQQQQPVAAHFEIGSTGMTPVQSFTNESMLTMNGGGSHPFPDDPFAPTNSFLPSHTNGFVANGGISNGVGGGTTATATPAAAACWQGPFPPAMDDPFGDSFAPPSMMMPSVNNAAFTPSMNNGAGASTLMTNGMTNGTATLLQPMDQNCCGASLFPAPNFTMTNGGGIANRQHHHQQQSLNNNINGGFDGGDQFKWDDAGSRVRTLDEAFSKLVDMNNLVHTKQQQSAAVPSKNTNPFVV</sequence>
<comment type="subcellular location">
    <subcellularLocation>
        <location evidence="1">Cytoplasm</location>
    </subcellularLocation>
</comment>
<dbReference type="Proteomes" id="UP000050741">
    <property type="component" value="Unassembled WGS sequence"/>
</dbReference>
<dbReference type="SMART" id="SM00462">
    <property type="entry name" value="PTB"/>
    <property type="match status" value="1"/>
</dbReference>
<keyword evidence="5" id="KW-0221">Differentiation</keyword>
<dbReference type="GO" id="GO:0030154">
    <property type="term" value="P:cell differentiation"/>
    <property type="evidence" value="ECO:0007669"/>
    <property type="project" value="UniProtKB-KW"/>
</dbReference>
<dbReference type="Gene3D" id="2.30.29.30">
    <property type="entry name" value="Pleckstrin-homology domain (PH domain)/Phosphotyrosine-binding domain (PTB)"/>
    <property type="match status" value="1"/>
</dbReference>
<dbReference type="SUPFAM" id="SSF50729">
    <property type="entry name" value="PH domain-like"/>
    <property type="match status" value="1"/>
</dbReference>
<evidence type="ECO:0000256" key="2">
    <source>
        <dbReference type="ARBA" id="ARBA00022473"/>
    </source>
</evidence>
<protein>
    <submittedName>
        <fullName evidence="9">PID domain-containing protein</fullName>
    </submittedName>
</protein>
<dbReference type="GO" id="GO:0005737">
    <property type="term" value="C:cytoplasm"/>
    <property type="evidence" value="ECO:0007669"/>
    <property type="project" value="UniProtKB-SubCell"/>
</dbReference>
<evidence type="ECO:0000313" key="9">
    <source>
        <dbReference type="WBParaSite" id="GPLIN_000435500"/>
    </source>
</evidence>
<keyword evidence="4" id="KW-0597">Phosphoprotein</keyword>
<name>A0A183BUR9_GLOPA</name>
<keyword evidence="2" id="KW-0217">Developmental protein</keyword>
<proteinExistence type="predicted"/>
<feature type="region of interest" description="Disordered" evidence="6">
    <location>
        <begin position="215"/>
        <end position="243"/>
    </location>
</feature>
<organism evidence="8 9">
    <name type="scientific">Globodera pallida</name>
    <name type="common">Potato cyst nematode worm</name>
    <name type="synonym">Heterodera pallida</name>
    <dbReference type="NCBI Taxonomy" id="36090"/>
    <lineage>
        <taxon>Eukaryota</taxon>
        <taxon>Metazoa</taxon>
        <taxon>Ecdysozoa</taxon>
        <taxon>Nematoda</taxon>
        <taxon>Chromadorea</taxon>
        <taxon>Rhabditida</taxon>
        <taxon>Tylenchina</taxon>
        <taxon>Tylenchomorpha</taxon>
        <taxon>Tylenchoidea</taxon>
        <taxon>Heteroderidae</taxon>
        <taxon>Heteroderinae</taxon>
        <taxon>Globodera</taxon>
    </lineage>
</organism>
<dbReference type="InterPro" id="IPR011993">
    <property type="entry name" value="PH-like_dom_sf"/>
</dbReference>
<dbReference type="PANTHER" id="PTHR47695">
    <property type="entry name" value="PID DOMAIN-CONTAINING PROTEIN"/>
    <property type="match status" value="1"/>
</dbReference>
<keyword evidence="3" id="KW-0963">Cytoplasm</keyword>
<evidence type="ECO:0000256" key="3">
    <source>
        <dbReference type="ARBA" id="ARBA00022490"/>
    </source>
</evidence>
<dbReference type="InterPro" id="IPR006020">
    <property type="entry name" value="PTB/PI_dom"/>
</dbReference>
<dbReference type="WBParaSite" id="GPLIN_000435500">
    <property type="protein sequence ID" value="GPLIN_000435500"/>
    <property type="gene ID" value="GPLIN_000435500"/>
</dbReference>
<evidence type="ECO:0000256" key="4">
    <source>
        <dbReference type="ARBA" id="ARBA00022553"/>
    </source>
</evidence>